<evidence type="ECO:0000256" key="3">
    <source>
        <dbReference type="ARBA" id="ARBA00022475"/>
    </source>
</evidence>
<keyword evidence="7 9" id="KW-0811">Translocation</keyword>
<comment type="caution">
    <text evidence="11">The sequence shown here is derived from an EMBL/GenBank/DDBJ whole genome shotgun (WGS) entry which is preliminary data.</text>
</comment>
<protein>
    <recommendedName>
        <fullName evidence="9">Sec-independent protein translocase protein TatB</fullName>
    </recommendedName>
</protein>
<reference evidence="11 12" key="1">
    <citation type="submission" date="2016-12" db="EMBL/GenBank/DDBJ databases">
        <title>The draft genome sequence of HSLHS2.</title>
        <authorList>
            <person name="Hu D."/>
            <person name="Wang L."/>
            <person name="Shao Z."/>
        </authorList>
    </citation>
    <scope>NUCLEOTIDE SEQUENCE [LARGE SCALE GENOMIC DNA]</scope>
    <source>
        <strain evidence="11">MCCC 1A06712</strain>
    </source>
</reference>
<dbReference type="NCBIfam" id="TIGR01410">
    <property type="entry name" value="tatB"/>
    <property type="match status" value="1"/>
</dbReference>
<evidence type="ECO:0000256" key="1">
    <source>
        <dbReference type="ARBA" id="ARBA00004167"/>
    </source>
</evidence>
<dbReference type="AlphaFoldDB" id="A0A251WX79"/>
<keyword evidence="6 9" id="KW-1133">Transmembrane helix</keyword>
<dbReference type="GO" id="GO:0008320">
    <property type="term" value="F:protein transmembrane transporter activity"/>
    <property type="evidence" value="ECO:0007669"/>
    <property type="project" value="UniProtKB-UniRule"/>
</dbReference>
<keyword evidence="8 9" id="KW-0472">Membrane</keyword>
<proteinExistence type="inferred from homology"/>
<dbReference type="PANTHER" id="PTHR33162:SF1">
    <property type="entry name" value="SEC-INDEPENDENT PROTEIN TRANSLOCASE PROTEIN TATA, CHLOROPLASTIC"/>
    <property type="match status" value="1"/>
</dbReference>
<dbReference type="OrthoDB" id="7206969at2"/>
<dbReference type="EMBL" id="MSPP01000004">
    <property type="protein sequence ID" value="OUD08674.1"/>
    <property type="molecule type" value="Genomic_DNA"/>
</dbReference>
<dbReference type="GO" id="GO:0043953">
    <property type="term" value="P:protein transport by the Tat complex"/>
    <property type="evidence" value="ECO:0007669"/>
    <property type="project" value="UniProtKB-UniRule"/>
</dbReference>
<evidence type="ECO:0000256" key="7">
    <source>
        <dbReference type="ARBA" id="ARBA00023010"/>
    </source>
</evidence>
<evidence type="ECO:0000313" key="11">
    <source>
        <dbReference type="EMBL" id="OUD08674.1"/>
    </source>
</evidence>
<keyword evidence="2 9" id="KW-0813">Transport</keyword>
<keyword evidence="3 9" id="KW-1003">Cell membrane</keyword>
<dbReference type="RefSeq" id="WP_086451944.1">
    <property type="nucleotide sequence ID" value="NZ_MSPP01000004.1"/>
</dbReference>
<keyword evidence="5 9" id="KW-0653">Protein transport</keyword>
<keyword evidence="4 9" id="KW-0812">Transmembrane</keyword>
<organism evidence="11 12">
    <name type="scientific">Marivivens niveibacter</name>
    <dbReference type="NCBI Taxonomy" id="1930667"/>
    <lineage>
        <taxon>Bacteria</taxon>
        <taxon>Pseudomonadati</taxon>
        <taxon>Pseudomonadota</taxon>
        <taxon>Alphaproteobacteria</taxon>
        <taxon>Rhodobacterales</taxon>
        <taxon>Paracoccaceae</taxon>
        <taxon>Marivivens group</taxon>
        <taxon>Marivivens</taxon>
    </lineage>
</organism>
<feature type="compositionally biased region" description="Low complexity" evidence="10">
    <location>
        <begin position="107"/>
        <end position="126"/>
    </location>
</feature>
<evidence type="ECO:0000256" key="10">
    <source>
        <dbReference type="SAM" id="MobiDB-lite"/>
    </source>
</evidence>
<evidence type="ECO:0000256" key="8">
    <source>
        <dbReference type="ARBA" id="ARBA00023136"/>
    </source>
</evidence>
<dbReference type="Pfam" id="PF02416">
    <property type="entry name" value="TatA_B_E"/>
    <property type="match status" value="1"/>
</dbReference>
<dbReference type="GO" id="GO:0033281">
    <property type="term" value="C:TAT protein transport complex"/>
    <property type="evidence" value="ECO:0007669"/>
    <property type="project" value="UniProtKB-UniRule"/>
</dbReference>
<comment type="similarity">
    <text evidence="9">Belongs to the TatB family.</text>
</comment>
<dbReference type="Gene3D" id="1.20.5.3310">
    <property type="match status" value="1"/>
</dbReference>
<dbReference type="PRINTS" id="PR01506">
    <property type="entry name" value="TATBPROTEIN"/>
</dbReference>
<evidence type="ECO:0000256" key="6">
    <source>
        <dbReference type="ARBA" id="ARBA00022989"/>
    </source>
</evidence>
<evidence type="ECO:0000256" key="2">
    <source>
        <dbReference type="ARBA" id="ARBA00022448"/>
    </source>
</evidence>
<feature type="compositionally biased region" description="Basic and acidic residues" evidence="10">
    <location>
        <begin position="135"/>
        <end position="152"/>
    </location>
</feature>
<gene>
    <name evidence="9" type="primary">tatB</name>
    <name evidence="11" type="ORF">BVC71_12135</name>
</gene>
<evidence type="ECO:0000256" key="4">
    <source>
        <dbReference type="ARBA" id="ARBA00022692"/>
    </source>
</evidence>
<evidence type="ECO:0000313" key="12">
    <source>
        <dbReference type="Proteomes" id="UP000194664"/>
    </source>
</evidence>
<dbReference type="HAMAP" id="MF_00237">
    <property type="entry name" value="TatB"/>
    <property type="match status" value="1"/>
</dbReference>
<dbReference type="InterPro" id="IPR003369">
    <property type="entry name" value="TatA/B/E"/>
</dbReference>
<sequence length="152" mass="16255">MFGMGWSEMVVIGIVALIVVGPQELPGLFRTVGQYVGKAKGMAREFSRAMDQAADQAGVKEIKQGLNAASNPTKFAKDSVKKQVMGDAETLTPERQATKEKLSDAMAQAAIKRQEAEAAAEQTATEAEADAEWAELEKEMGHGPAEKTEASK</sequence>
<feature type="region of interest" description="Disordered" evidence="10">
    <location>
        <begin position="73"/>
        <end position="152"/>
    </location>
</feature>
<dbReference type="Proteomes" id="UP000194664">
    <property type="component" value="Unassembled WGS sequence"/>
</dbReference>
<dbReference type="PANTHER" id="PTHR33162">
    <property type="entry name" value="SEC-INDEPENDENT PROTEIN TRANSLOCASE PROTEIN TATA, CHLOROPLASTIC"/>
    <property type="match status" value="1"/>
</dbReference>
<dbReference type="InterPro" id="IPR018448">
    <property type="entry name" value="TatB"/>
</dbReference>
<comment type="function">
    <text evidence="9">Part of the twin-arginine translocation (Tat) system that transports large folded proteins containing a characteristic twin-arginine motif in their signal peptide across membranes. Together with TatC, TatB is part of a receptor directly interacting with Tat signal peptides. TatB may form an oligomeric binding site that transiently accommodates folded Tat precursor proteins before their translocation.</text>
</comment>
<keyword evidence="12" id="KW-1185">Reference proteome</keyword>
<name>A0A251WX79_9RHOB</name>
<comment type="subunit">
    <text evidence="9">The Tat system comprises two distinct complexes: a TatABC complex, containing multiple copies of TatA, TatB and TatC subunits, and a separate TatA complex, containing only TatA subunits. Substrates initially bind to the TatABC complex, which probably triggers association of the separate TatA complex to form the active translocon.</text>
</comment>
<accession>A0A251WX79</accession>
<comment type="subcellular location">
    <subcellularLocation>
        <location evidence="9">Cell membrane</location>
        <topology evidence="9">Single-pass membrane protein</topology>
    </subcellularLocation>
    <subcellularLocation>
        <location evidence="1">Membrane</location>
        <topology evidence="1">Single-pass membrane protein</topology>
    </subcellularLocation>
</comment>
<evidence type="ECO:0000256" key="9">
    <source>
        <dbReference type="HAMAP-Rule" id="MF_00237"/>
    </source>
</evidence>
<evidence type="ECO:0000256" key="5">
    <source>
        <dbReference type="ARBA" id="ARBA00022927"/>
    </source>
</evidence>